<dbReference type="PANTHER" id="PTHR31151:SF0">
    <property type="entry name" value="PROLINE-TRNA LIGASE (DUF1680)"/>
    <property type="match status" value="1"/>
</dbReference>
<evidence type="ECO:0000313" key="6">
    <source>
        <dbReference type="EMBL" id="MEO3691978.1"/>
    </source>
</evidence>
<feature type="domain" description="Non-reducing end beta-L-arabinofuranosidase-like GH127 catalytic" evidence="2">
    <location>
        <begin position="34"/>
        <end position="416"/>
    </location>
</feature>
<evidence type="ECO:0000259" key="4">
    <source>
        <dbReference type="Pfam" id="PF20620"/>
    </source>
</evidence>
<dbReference type="InterPro" id="IPR046544">
    <property type="entry name" value="GH146_SB_dom"/>
</dbReference>
<dbReference type="PANTHER" id="PTHR31151">
    <property type="entry name" value="PROLINE-TRNA LIGASE (DUF1680)"/>
    <property type="match status" value="1"/>
</dbReference>
<sequence length="805" mass="89396">MPTSRVFKALLSAVLASAGLLAWAGPTAVPLDRVRLLYGPFYDAQQTDLRYLMALDPERLLAPFKREAGLPVTTPSYGNWESSGLDGHMGGHYLSALALMWASTGNADVKARLDHVVAELKRCQDQIGTGYLGGIPKGAEAWNEIAAGNLKADNFGLNGRWVPWYNLHKLYAGLRDAWRYAGNAEAKGMLVRLSDWAERLTAPLTDAQMQDMLRAEHGGMNEVFADVAEITGDKRYLALAQRFSHRAVLQPLAEQRDQLTGLHANTQIPKVIGYGRMAELNHETEGRRAAEFFWHTVVDKRSVAIGGNSVREHFHPADDFKPMVDDVEGPETCNSYNMLRLTALLHRTADGSAELGRYADYYERTLYNHILASQHPEGGFVYFTPMRPQHYRVYSQVDQGMWCCVGSGIESHARHSEFIYSQDGADKLYVNLFVASSLDWRERGLRLTQSTNFPDEARTQLKIEQGGGHFTLALRYPGWVAAGALRVSVNGKPVTTRAKPGDYVEITRDWQAGDRIALQLPMRTHVEPMPALPRYVAVLHGPIVLAAKTDPRPGEALNFKADDSRMGHAPHGPTCPQEAAPIFVGEQRDIASRLRPVPGQPLNFTASGLVRADGSRGSLQLMPFFRLHDSRYMLYWPQATQSQYQALRVQVAQAEAARRALDAITVDQVAPGEQQPEVEHAMTGDGTEAGIAVEGRWRHARQWFSYELRDLESRGRWLRLWFAPRDAGRRFDVVLNDRVLASLTLEKRPPTEGLLYSLDLPLPADLPRDASGKLRVKFVAQPGSMAGGLYGLRLLSSLPAPTAAP</sequence>
<dbReference type="EMBL" id="JBDPZD010000002">
    <property type="protein sequence ID" value="MEO3691978.1"/>
    <property type="molecule type" value="Genomic_DNA"/>
</dbReference>
<feature type="domain" description="Non-reducing end beta-L-arabinofuranosidase-like GH127 middle" evidence="5">
    <location>
        <begin position="428"/>
        <end position="522"/>
    </location>
</feature>
<dbReference type="RefSeq" id="WP_347704785.1">
    <property type="nucleotide sequence ID" value="NZ_JBDPZD010000002.1"/>
</dbReference>
<reference evidence="6 7" key="1">
    <citation type="submission" date="2024-05" db="EMBL/GenBank/DDBJ databases">
        <title>Roseateles sp. DJS-2-20 16S ribosomal RNA gene Genome sequencing and assembly.</title>
        <authorList>
            <person name="Woo H."/>
        </authorList>
    </citation>
    <scope>NUCLEOTIDE SEQUENCE [LARGE SCALE GENOMIC DNA]</scope>
    <source>
        <strain evidence="6 7">DJS-2-20</strain>
    </source>
</reference>
<dbReference type="InterPro" id="IPR049046">
    <property type="entry name" value="Beta-AFase-like_GH127_middle"/>
</dbReference>
<dbReference type="Pfam" id="PF16375">
    <property type="entry name" value="DUF4986"/>
    <property type="match status" value="1"/>
</dbReference>
<dbReference type="InterPro" id="IPR008928">
    <property type="entry name" value="6-hairpin_glycosidase_sf"/>
</dbReference>
<keyword evidence="7" id="KW-1185">Reference proteome</keyword>
<evidence type="ECO:0000259" key="3">
    <source>
        <dbReference type="Pfam" id="PF16375"/>
    </source>
</evidence>
<dbReference type="GO" id="GO:0016787">
    <property type="term" value="F:hydrolase activity"/>
    <property type="evidence" value="ECO:0007669"/>
    <property type="project" value="UniProtKB-KW"/>
</dbReference>
<evidence type="ECO:0000259" key="2">
    <source>
        <dbReference type="Pfam" id="PF07944"/>
    </source>
</evidence>
<dbReference type="Proteomes" id="UP001495147">
    <property type="component" value="Unassembled WGS sequence"/>
</dbReference>
<accession>A0ABV0G2L9</accession>
<keyword evidence="6" id="KW-0378">Hydrolase</keyword>
<keyword evidence="1" id="KW-0732">Signal</keyword>
<feature type="chain" id="PRO_5045885902" evidence="1">
    <location>
        <begin position="25"/>
        <end position="805"/>
    </location>
</feature>
<proteinExistence type="predicted"/>
<feature type="domain" description="Glycoside hydrolase GH146 substrate-binding" evidence="4">
    <location>
        <begin position="660"/>
        <end position="795"/>
    </location>
</feature>
<gene>
    <name evidence="6" type="ORF">ABDJ85_10895</name>
</gene>
<name>A0ABV0G2L9_9BURK</name>
<evidence type="ECO:0000313" key="7">
    <source>
        <dbReference type="Proteomes" id="UP001495147"/>
    </source>
</evidence>
<evidence type="ECO:0000259" key="5">
    <source>
        <dbReference type="Pfam" id="PF20736"/>
    </source>
</evidence>
<feature type="domain" description="DUF4986" evidence="3">
    <location>
        <begin position="559"/>
        <end position="636"/>
    </location>
</feature>
<comment type="caution">
    <text evidence="6">The sequence shown here is derived from an EMBL/GenBank/DDBJ whole genome shotgun (WGS) entry which is preliminary data.</text>
</comment>
<dbReference type="Pfam" id="PF20736">
    <property type="entry name" value="Glyco_hydro127M"/>
    <property type="match status" value="1"/>
</dbReference>
<protein>
    <submittedName>
        <fullName evidence="6">Glycoside hydrolase family 127 protein</fullName>
    </submittedName>
</protein>
<dbReference type="InterPro" id="IPR032275">
    <property type="entry name" value="DUF4986"/>
</dbReference>
<dbReference type="SUPFAM" id="SSF48208">
    <property type="entry name" value="Six-hairpin glycosidases"/>
    <property type="match status" value="1"/>
</dbReference>
<feature type="signal peptide" evidence="1">
    <location>
        <begin position="1"/>
        <end position="24"/>
    </location>
</feature>
<dbReference type="InterPro" id="IPR012878">
    <property type="entry name" value="Beta-AFase-like_GH127_cat"/>
</dbReference>
<evidence type="ECO:0000256" key="1">
    <source>
        <dbReference type="SAM" id="SignalP"/>
    </source>
</evidence>
<dbReference type="Pfam" id="PF07944">
    <property type="entry name" value="Beta-AFase-like_GH127_cat"/>
    <property type="match status" value="1"/>
</dbReference>
<organism evidence="6 7">
    <name type="scientific">Roseateles paludis</name>
    <dbReference type="NCBI Taxonomy" id="3145238"/>
    <lineage>
        <taxon>Bacteria</taxon>
        <taxon>Pseudomonadati</taxon>
        <taxon>Pseudomonadota</taxon>
        <taxon>Betaproteobacteria</taxon>
        <taxon>Burkholderiales</taxon>
        <taxon>Sphaerotilaceae</taxon>
        <taxon>Roseateles</taxon>
    </lineage>
</organism>
<dbReference type="Pfam" id="PF20620">
    <property type="entry name" value="DUF6805"/>
    <property type="match status" value="1"/>
</dbReference>